<keyword evidence="2 5" id="KW-0328">Glycosyltransferase</keyword>
<evidence type="ECO:0000256" key="2">
    <source>
        <dbReference type="ARBA" id="ARBA00022676"/>
    </source>
</evidence>
<reference evidence="5" key="1">
    <citation type="submission" date="2018-06" db="EMBL/GenBank/DDBJ databases">
        <authorList>
            <person name="Zhirakovskaya E."/>
        </authorList>
    </citation>
    <scope>NUCLEOTIDE SEQUENCE</scope>
</reference>
<dbReference type="InterPro" id="IPR029044">
    <property type="entry name" value="Nucleotide-diphossugar_trans"/>
</dbReference>
<dbReference type="InterPro" id="IPR001173">
    <property type="entry name" value="Glyco_trans_2-like"/>
</dbReference>
<dbReference type="GO" id="GO:0047267">
    <property type="term" value="F:undecaprenyl-phosphate mannosyltransferase activity"/>
    <property type="evidence" value="ECO:0007669"/>
    <property type="project" value="UniProtKB-EC"/>
</dbReference>
<gene>
    <name evidence="5" type="ORF">MNBD_ACTINO01-2620</name>
</gene>
<dbReference type="SUPFAM" id="SSF53448">
    <property type="entry name" value="Nucleotide-diphospho-sugar transferases"/>
    <property type="match status" value="1"/>
</dbReference>
<sequence>MEAFRLSMLVIIPTYNEAENIEAITAVVRSLGYDVLVVDDASPDGTGRIVDALAVTDPGIHVLHRTEKAGLGPAYAAGFERGLETGHDVLCEMDADFSHDPSDLPRLLAAIEAGADLAIGSRYVPGGGTQGWPWSRRAISRGGNTYAAWMLQLHVKDATAGFRAFRDTTLRKIDPSTCQASGYGFQVEMAWRTEAAGLDIVEVPITFKDRVYGESKMSMRIAVEAMALITRWGIRRRWNRVRHR</sequence>
<dbReference type="PANTHER" id="PTHR43398:SF1">
    <property type="entry name" value="DOLICHOL-PHOSPHATE MANNOSYLTRANSFERASE SUBUNIT 1"/>
    <property type="match status" value="1"/>
</dbReference>
<dbReference type="Gene3D" id="3.90.550.10">
    <property type="entry name" value="Spore Coat Polysaccharide Biosynthesis Protein SpsA, Chain A"/>
    <property type="match status" value="1"/>
</dbReference>
<dbReference type="AlphaFoldDB" id="A0A3B0TNR0"/>
<name>A0A3B0TNR0_9ZZZZ</name>
<dbReference type="EMBL" id="UOEI01000626">
    <property type="protein sequence ID" value="VAW08676.1"/>
    <property type="molecule type" value="Genomic_DNA"/>
</dbReference>
<dbReference type="CDD" id="cd06442">
    <property type="entry name" value="DPM1_like"/>
    <property type="match status" value="1"/>
</dbReference>
<proteinExistence type="inferred from homology"/>
<dbReference type="PANTHER" id="PTHR43398">
    <property type="entry name" value="DOLICHOL-PHOSPHATE MANNOSYLTRANSFERASE SUBUNIT 1"/>
    <property type="match status" value="1"/>
</dbReference>
<protein>
    <submittedName>
        <fullName evidence="5">Undecaprenyl-phosphate mannosyltransferase</fullName>
        <ecNumber evidence="5">2.4.1.54</ecNumber>
    </submittedName>
</protein>
<evidence type="ECO:0000313" key="5">
    <source>
        <dbReference type="EMBL" id="VAW08676.1"/>
    </source>
</evidence>
<feature type="domain" description="Glycosyltransferase 2-like" evidence="4">
    <location>
        <begin position="10"/>
        <end position="172"/>
    </location>
</feature>
<dbReference type="FunFam" id="3.90.550.10:FF:000122">
    <property type="entry name" value="Dolichol-phosphate mannosyltransferase subunit 1"/>
    <property type="match status" value="1"/>
</dbReference>
<evidence type="ECO:0000256" key="3">
    <source>
        <dbReference type="ARBA" id="ARBA00022679"/>
    </source>
</evidence>
<accession>A0A3B0TNR0</accession>
<dbReference type="GO" id="GO:0016020">
    <property type="term" value="C:membrane"/>
    <property type="evidence" value="ECO:0007669"/>
    <property type="project" value="GOC"/>
</dbReference>
<evidence type="ECO:0000259" key="4">
    <source>
        <dbReference type="Pfam" id="PF00535"/>
    </source>
</evidence>
<organism evidence="5">
    <name type="scientific">hydrothermal vent metagenome</name>
    <dbReference type="NCBI Taxonomy" id="652676"/>
    <lineage>
        <taxon>unclassified sequences</taxon>
        <taxon>metagenomes</taxon>
        <taxon>ecological metagenomes</taxon>
    </lineage>
</organism>
<dbReference type="EC" id="2.4.1.54" evidence="5"/>
<comment type="similarity">
    <text evidence="1">Belongs to the glycosyltransferase 2 family.</text>
</comment>
<dbReference type="GO" id="GO:0004582">
    <property type="term" value="F:dolichyl-phosphate beta-D-mannosyltransferase activity"/>
    <property type="evidence" value="ECO:0007669"/>
    <property type="project" value="InterPro"/>
</dbReference>
<dbReference type="GO" id="GO:0009247">
    <property type="term" value="P:glycolipid biosynthetic process"/>
    <property type="evidence" value="ECO:0007669"/>
    <property type="project" value="TreeGrafter"/>
</dbReference>
<keyword evidence="3 5" id="KW-0808">Transferase</keyword>
<evidence type="ECO:0000256" key="1">
    <source>
        <dbReference type="ARBA" id="ARBA00006739"/>
    </source>
</evidence>
<dbReference type="Pfam" id="PF00535">
    <property type="entry name" value="Glycos_transf_2"/>
    <property type="match status" value="1"/>
</dbReference>
<dbReference type="InterPro" id="IPR039528">
    <property type="entry name" value="DPM1-like"/>
</dbReference>